<dbReference type="AlphaFoldDB" id="A0A818H4V6"/>
<proteinExistence type="predicted"/>
<evidence type="ECO:0000256" key="1">
    <source>
        <dbReference type="SAM" id="MobiDB-lite"/>
    </source>
</evidence>
<dbReference type="Pfam" id="PF08397">
    <property type="entry name" value="IMD"/>
    <property type="match status" value="1"/>
</dbReference>
<dbReference type="PANTHER" id="PTHR15708:SF4">
    <property type="entry name" value="FI21477P1-RELATED"/>
    <property type="match status" value="1"/>
</dbReference>
<evidence type="ECO:0000259" key="3">
    <source>
        <dbReference type="PROSITE" id="PS51082"/>
    </source>
</evidence>
<feature type="compositionally biased region" description="Low complexity" evidence="1">
    <location>
        <begin position="286"/>
        <end position="301"/>
    </location>
</feature>
<dbReference type="InterPro" id="IPR030127">
    <property type="entry name" value="MTSS1/MTSS2"/>
</dbReference>
<keyword evidence="2" id="KW-0812">Transmembrane</keyword>
<dbReference type="InterPro" id="IPR003124">
    <property type="entry name" value="WH2_dom"/>
</dbReference>
<dbReference type="SUPFAM" id="SSF103657">
    <property type="entry name" value="BAR/IMD domain-like"/>
    <property type="match status" value="1"/>
</dbReference>
<dbReference type="GO" id="GO:0007009">
    <property type="term" value="P:plasma membrane organization"/>
    <property type="evidence" value="ECO:0007669"/>
    <property type="project" value="InterPro"/>
</dbReference>
<dbReference type="GO" id="GO:0005543">
    <property type="term" value="F:phospholipid binding"/>
    <property type="evidence" value="ECO:0007669"/>
    <property type="project" value="TreeGrafter"/>
</dbReference>
<feature type="compositionally biased region" description="Polar residues" evidence="1">
    <location>
        <begin position="581"/>
        <end position="591"/>
    </location>
</feature>
<feature type="transmembrane region" description="Helical" evidence="2">
    <location>
        <begin position="741"/>
        <end position="766"/>
    </location>
</feature>
<protein>
    <submittedName>
        <fullName evidence="5">Uncharacterized protein</fullName>
    </submittedName>
</protein>
<gene>
    <name evidence="5" type="ORF">OTI717_LOCUS1786</name>
</gene>
<name>A0A818H4V6_9BILA</name>
<feature type="domain" description="WH2" evidence="3">
    <location>
        <begin position="671"/>
        <end position="689"/>
    </location>
</feature>
<evidence type="ECO:0000313" key="6">
    <source>
        <dbReference type="Proteomes" id="UP000663823"/>
    </source>
</evidence>
<feature type="domain" description="IMD" evidence="4">
    <location>
        <begin position="2"/>
        <end position="257"/>
    </location>
</feature>
<evidence type="ECO:0000259" key="4">
    <source>
        <dbReference type="PROSITE" id="PS51338"/>
    </source>
</evidence>
<feature type="region of interest" description="Disordered" evidence="1">
    <location>
        <begin position="286"/>
        <end position="310"/>
    </location>
</feature>
<dbReference type="PANTHER" id="PTHR15708">
    <property type="entry name" value="ACTIN BUNDLING/MISSING IN METASTASIS-RELATED"/>
    <property type="match status" value="1"/>
</dbReference>
<organism evidence="5 6">
    <name type="scientific">Rotaria sordida</name>
    <dbReference type="NCBI Taxonomy" id="392033"/>
    <lineage>
        <taxon>Eukaryota</taxon>
        <taxon>Metazoa</taxon>
        <taxon>Spiralia</taxon>
        <taxon>Gnathifera</taxon>
        <taxon>Rotifera</taxon>
        <taxon>Eurotatoria</taxon>
        <taxon>Bdelloidea</taxon>
        <taxon>Philodinida</taxon>
        <taxon>Philodinidae</taxon>
        <taxon>Rotaria</taxon>
    </lineage>
</organism>
<dbReference type="Gene3D" id="1.20.1270.60">
    <property type="entry name" value="Arfaptin homology (AH) domain/BAR domain"/>
    <property type="match status" value="1"/>
</dbReference>
<dbReference type="Proteomes" id="UP000663823">
    <property type="component" value="Unassembled WGS sequence"/>
</dbReference>
<comment type="caution">
    <text evidence="5">The sequence shown here is derived from an EMBL/GenBank/DDBJ whole genome shotgun (WGS) entry which is preliminary data.</text>
</comment>
<evidence type="ECO:0000313" key="5">
    <source>
        <dbReference type="EMBL" id="CAF3502413.1"/>
    </source>
</evidence>
<dbReference type="EMBL" id="CAJOAX010000080">
    <property type="protein sequence ID" value="CAF3502413.1"/>
    <property type="molecule type" value="Genomic_DNA"/>
</dbReference>
<keyword evidence="2" id="KW-1133">Transmembrane helix</keyword>
<dbReference type="GO" id="GO:0015629">
    <property type="term" value="C:actin cytoskeleton"/>
    <property type="evidence" value="ECO:0007669"/>
    <property type="project" value="TreeGrafter"/>
</dbReference>
<dbReference type="GO" id="GO:0003779">
    <property type="term" value="F:actin binding"/>
    <property type="evidence" value="ECO:0007669"/>
    <property type="project" value="InterPro"/>
</dbReference>
<feature type="region of interest" description="Disordered" evidence="1">
    <location>
        <begin position="581"/>
        <end position="620"/>
    </location>
</feature>
<dbReference type="InterPro" id="IPR027267">
    <property type="entry name" value="AH/BAR_dom_sf"/>
</dbReference>
<dbReference type="InterPro" id="IPR013606">
    <property type="entry name" value="I-BAR_dom"/>
</dbReference>
<dbReference type="GO" id="GO:0030031">
    <property type="term" value="P:cell projection assembly"/>
    <property type="evidence" value="ECO:0007669"/>
    <property type="project" value="TreeGrafter"/>
</dbReference>
<feature type="transmembrane region" description="Helical" evidence="2">
    <location>
        <begin position="699"/>
        <end position="720"/>
    </location>
</feature>
<dbReference type="PROSITE" id="PS51338">
    <property type="entry name" value="IMD"/>
    <property type="match status" value="1"/>
</dbReference>
<accession>A0A818H4V6</accession>
<dbReference type="PROSITE" id="PS51082">
    <property type="entry name" value="WH2"/>
    <property type="match status" value="1"/>
</dbReference>
<reference evidence="5" key="1">
    <citation type="submission" date="2021-02" db="EMBL/GenBank/DDBJ databases">
        <authorList>
            <person name="Nowell W R."/>
        </authorList>
    </citation>
    <scope>NUCLEOTIDE SEQUENCE</scope>
</reference>
<evidence type="ECO:0000256" key="2">
    <source>
        <dbReference type="SAM" id="Phobius"/>
    </source>
</evidence>
<keyword evidence="2" id="KW-0472">Membrane</keyword>
<sequence length="919" mass="102888">MNIMENAEKECAILGSLFQGIVNEMKNSSTLWEDLVSKANKMHLQLKSTIMTFGLFLDAFQRIADLATNTKGATKDIGTALTRIILRHKSIEQKLKCFTNSFIETFIQPLNDCIEEWKKSANILDKDHAKGLKDYKKLRNELRKKASETIKLQKKCKKLPKHDILHNKLHSAIQEVSNYYGMLEEREKQALRSAMIEERSHFCTLFTLLKPAMELEISLASDMSHIEDLVQCLNKHTSDPHCLPLSSEQVIKDIKGIDYSTIVAFKTPPSSPGSLSSRKSSVCSINSISSSSSNSTNNSRSPNHKQHQSQIPLPIQHQFYHSNTNRTLSMPSNVAVSRISSISSQDSGFTSQEQFFARPPSPLEEAEREVDGSTSPLLVVCSTLNAWAKRPEIPSNCKLPATVTGAPEPMKNCRPAITAHTFDPPPASLFEKPNWQINEDTNSRTSTISDNNNTLSRQHSVPSRRYRMHDLNLERHSPMKEQLTINHINNGRVCSIQSSTIPQEYYGTIIEQHNSGDINQCLRNGSLPSETLVSNTRAIVWRDRLRQNGNCTYNISDGRPSFESADETLDEMYDYLTKSIHSSNQQQQQKNEILRRGTLITSNHNEKPIPPIRRTPSMNTNIQQTNNTCVKVRLKCVQEIIQSNTNDDFPPPPEFLLSNDLKSEKLSVTTAHSSLLAEIQRGSFKLRKTAIDRDRSAPLIYSAFIFAIVLFAGSKVQGASSYSSRYLAKKRNVAEGRIEPVTTTLIVSAVAPIVVSLFTGLLGNLFSKPNDTEQRVVYGRPMQVKLCGAENCIQLLDKGSGLTTVGKGDTIQHALGDATGAMLTILLQRNLLSMHDLCREHIHFPHPDKANCPGVEINTCELSKPVLPQPACMDSHGDKYCKGMKTHCKDTMFSTFMMQNCYKTCTNDCYKPPPGPCDY</sequence>
<feature type="region of interest" description="Disordered" evidence="1">
    <location>
        <begin position="348"/>
        <end position="372"/>
    </location>
</feature>
<dbReference type="GO" id="GO:0009898">
    <property type="term" value="C:cytoplasmic side of plasma membrane"/>
    <property type="evidence" value="ECO:0007669"/>
    <property type="project" value="TreeGrafter"/>
</dbReference>